<feature type="region of interest" description="Disordered" evidence="1">
    <location>
        <begin position="1"/>
        <end position="72"/>
    </location>
</feature>
<gene>
    <name evidence="2" type="ORF">HOLleu_08568</name>
</gene>
<sequence>MGLTQSRDKGSRLSSRKKGSFSYSSMGLKRSYPRRKTRMHILFPMPRRSDSQRSLTRTSSGSLNRQRSANGIWTPSDNFRLGWFSDCQSAK</sequence>
<reference evidence="2" key="1">
    <citation type="submission" date="2021-10" db="EMBL/GenBank/DDBJ databases">
        <title>Tropical sea cucumber genome reveals ecological adaptation and Cuvierian tubules defense mechanism.</title>
        <authorList>
            <person name="Chen T."/>
        </authorList>
    </citation>
    <scope>NUCLEOTIDE SEQUENCE</scope>
    <source>
        <strain evidence="2">Nanhai2018</strain>
        <tissue evidence="2">Muscle</tissue>
    </source>
</reference>
<evidence type="ECO:0000313" key="2">
    <source>
        <dbReference type="EMBL" id="KAJ8045539.1"/>
    </source>
</evidence>
<evidence type="ECO:0000256" key="1">
    <source>
        <dbReference type="SAM" id="MobiDB-lite"/>
    </source>
</evidence>
<dbReference type="EMBL" id="JAIZAY010000003">
    <property type="protein sequence ID" value="KAJ8045539.1"/>
    <property type="molecule type" value="Genomic_DNA"/>
</dbReference>
<protein>
    <submittedName>
        <fullName evidence="2">Uncharacterized protein</fullName>
    </submittedName>
</protein>
<dbReference type="Proteomes" id="UP001152320">
    <property type="component" value="Chromosome 3"/>
</dbReference>
<accession>A0A9Q1HGF3</accession>
<dbReference type="AlphaFoldDB" id="A0A9Q1HGF3"/>
<comment type="caution">
    <text evidence="2">The sequence shown here is derived from an EMBL/GenBank/DDBJ whole genome shotgun (WGS) entry which is preliminary data.</text>
</comment>
<name>A0A9Q1HGF3_HOLLE</name>
<keyword evidence="3" id="KW-1185">Reference proteome</keyword>
<proteinExistence type="predicted"/>
<evidence type="ECO:0000313" key="3">
    <source>
        <dbReference type="Proteomes" id="UP001152320"/>
    </source>
</evidence>
<feature type="compositionally biased region" description="Polar residues" evidence="1">
    <location>
        <begin position="52"/>
        <end position="72"/>
    </location>
</feature>
<feature type="compositionally biased region" description="Basic and acidic residues" evidence="1">
    <location>
        <begin position="1"/>
        <end position="11"/>
    </location>
</feature>
<organism evidence="2 3">
    <name type="scientific">Holothuria leucospilota</name>
    <name type="common">Black long sea cucumber</name>
    <name type="synonym">Mertensiothuria leucospilota</name>
    <dbReference type="NCBI Taxonomy" id="206669"/>
    <lineage>
        <taxon>Eukaryota</taxon>
        <taxon>Metazoa</taxon>
        <taxon>Echinodermata</taxon>
        <taxon>Eleutherozoa</taxon>
        <taxon>Echinozoa</taxon>
        <taxon>Holothuroidea</taxon>
        <taxon>Aspidochirotacea</taxon>
        <taxon>Aspidochirotida</taxon>
        <taxon>Holothuriidae</taxon>
        <taxon>Holothuria</taxon>
    </lineage>
</organism>